<organism evidence="3 4">
    <name type="scientific">Polarella glacialis</name>
    <name type="common">Dinoflagellate</name>
    <dbReference type="NCBI Taxonomy" id="89957"/>
    <lineage>
        <taxon>Eukaryota</taxon>
        <taxon>Sar</taxon>
        <taxon>Alveolata</taxon>
        <taxon>Dinophyceae</taxon>
        <taxon>Suessiales</taxon>
        <taxon>Suessiaceae</taxon>
        <taxon>Polarella</taxon>
    </lineage>
</organism>
<dbReference type="Gene3D" id="4.10.640.40">
    <property type="entry name" value="Cytoplasmic polyadenylation element-binding protein, ZZ domain"/>
    <property type="match status" value="1"/>
</dbReference>
<reference evidence="3" key="1">
    <citation type="submission" date="2021-02" db="EMBL/GenBank/DDBJ databases">
        <authorList>
            <person name="Dougan E. K."/>
            <person name="Rhodes N."/>
            <person name="Thang M."/>
            <person name="Chan C."/>
        </authorList>
    </citation>
    <scope>NUCLEOTIDE SEQUENCE</scope>
</reference>
<keyword evidence="1" id="KW-0479">Metal-binding</keyword>
<dbReference type="GO" id="GO:0008270">
    <property type="term" value="F:zinc ion binding"/>
    <property type="evidence" value="ECO:0007669"/>
    <property type="project" value="UniProtKB-KW"/>
</dbReference>
<dbReference type="InterPro" id="IPR000315">
    <property type="entry name" value="Znf_B-box"/>
</dbReference>
<dbReference type="PROSITE" id="PS50119">
    <property type="entry name" value="ZF_BBOX"/>
    <property type="match status" value="1"/>
</dbReference>
<accession>A0A813IPJ1</accession>
<dbReference type="InterPro" id="IPR038446">
    <property type="entry name" value="CEBP_ZZ_sf"/>
</dbReference>
<dbReference type="SMART" id="SM00015">
    <property type="entry name" value="IQ"/>
    <property type="match status" value="2"/>
</dbReference>
<dbReference type="CDD" id="cd19757">
    <property type="entry name" value="Bbox1"/>
    <property type="match status" value="1"/>
</dbReference>
<dbReference type="Proteomes" id="UP000626109">
    <property type="component" value="Unassembled WGS sequence"/>
</dbReference>
<dbReference type="InterPro" id="IPR000048">
    <property type="entry name" value="IQ_motif_EF-hand-BS"/>
</dbReference>
<evidence type="ECO:0000256" key="1">
    <source>
        <dbReference type="PROSITE-ProRule" id="PRU00024"/>
    </source>
</evidence>
<name>A0A813IPJ1_POLGL</name>
<evidence type="ECO:0000313" key="3">
    <source>
        <dbReference type="EMBL" id="CAE8653443.1"/>
    </source>
</evidence>
<evidence type="ECO:0000259" key="2">
    <source>
        <dbReference type="PROSITE" id="PS50119"/>
    </source>
</evidence>
<protein>
    <recommendedName>
        <fullName evidence="2">B box-type domain-containing protein</fullName>
    </recommendedName>
</protein>
<keyword evidence="1" id="KW-0863">Zinc-finger</keyword>
<dbReference type="Pfam" id="PF22586">
    <property type="entry name" value="ANCHR-like_BBOX"/>
    <property type="match status" value="1"/>
</dbReference>
<gene>
    <name evidence="3" type="ORF">PGLA2088_LOCUS10416</name>
</gene>
<feature type="domain" description="B box-type" evidence="2">
    <location>
        <begin position="213"/>
        <end position="255"/>
    </location>
</feature>
<keyword evidence="1" id="KW-0862">Zinc</keyword>
<dbReference type="PROSITE" id="PS50096">
    <property type="entry name" value="IQ"/>
    <property type="match status" value="2"/>
</dbReference>
<evidence type="ECO:0000313" key="4">
    <source>
        <dbReference type="Proteomes" id="UP000626109"/>
    </source>
</evidence>
<sequence length="517" mass="59734">MTALSRYTLQRRDILARPVFGGEAERIGTRLDQATDEFLKETKSCSALQIPPGQDQLTAMEFVNYLGINLQLEPELAWVAREMLAAPMPPQASMKVSKAGVVYFHDTVNDYYTIEHPLTQRYLKVLERQRLDLLCLRTKPSVNGLLFSQPDMLFHRQFRNLQIPCQSCGVMQSTLKCNQCLMSFCQSCADSLHKNALGPRKNHTFLTTACGSLCSTCAVKKPQVFCANCEDYFCFKCFEDMHRRGNRLQHKSMLVSVSDGDVIEPQKRCEECEDRPAAFACDYCLDNYCVQCFWKCHFNGHRRQHTASKVAVVPMCNQCQNVRATIFSEQTQELMCTECFTMLHAKGNRMLHLFMDSMDLLVLLERLDPAFQEHMRRARPRVLWALSQLQGWVKGIEARRSFRKRKDVVLQIQRRWRGVLTRRRLLGMLHMHKWRRRQVNSYFLPKTAAERRSVKQKCSAMLAAKDVTTKAVNSSLRELRDTILQAVELQGSRTTTGLGKRVFKQWLLVFFLSKTIV</sequence>
<dbReference type="AlphaFoldDB" id="A0A813IPJ1"/>
<proteinExistence type="predicted"/>
<comment type="caution">
    <text evidence="3">The sequence shown here is derived from an EMBL/GenBank/DDBJ whole genome shotgun (WGS) entry which is preliminary data.</text>
</comment>
<dbReference type="EMBL" id="CAJNNW010011695">
    <property type="protein sequence ID" value="CAE8653443.1"/>
    <property type="molecule type" value="Genomic_DNA"/>
</dbReference>